<dbReference type="Proteomes" id="UP000287171">
    <property type="component" value="Unassembled WGS sequence"/>
</dbReference>
<feature type="compositionally biased region" description="Basic and acidic residues" evidence="1">
    <location>
        <begin position="71"/>
        <end position="85"/>
    </location>
</feature>
<evidence type="ECO:0000313" key="2">
    <source>
        <dbReference type="EMBL" id="GCE25239.1"/>
    </source>
</evidence>
<feature type="compositionally biased region" description="Acidic residues" evidence="1">
    <location>
        <begin position="1"/>
        <end position="15"/>
    </location>
</feature>
<comment type="caution">
    <text evidence="2">The sequence shown here is derived from an EMBL/GenBank/DDBJ whole genome shotgun (WGS) entry which is preliminary data.</text>
</comment>
<feature type="compositionally biased region" description="Polar residues" evidence="1">
    <location>
        <begin position="90"/>
        <end position="108"/>
    </location>
</feature>
<evidence type="ECO:0000256" key="1">
    <source>
        <dbReference type="SAM" id="MobiDB-lite"/>
    </source>
</evidence>
<reference evidence="3" key="1">
    <citation type="submission" date="2018-12" db="EMBL/GenBank/DDBJ databases">
        <title>Tengunoibacter tsumagoiensis gen. nov., sp. nov., Dictyobacter kobayashii sp. nov., D. alpinus sp. nov., and D. joshuensis sp. nov. and description of Dictyobacteraceae fam. nov. within the order Ktedonobacterales isolated from Tengu-no-mugimeshi.</title>
        <authorList>
            <person name="Wang C.M."/>
            <person name="Zheng Y."/>
            <person name="Sakai Y."/>
            <person name="Toyoda A."/>
            <person name="Minakuchi Y."/>
            <person name="Abe K."/>
            <person name="Yokota A."/>
            <person name="Yabe S."/>
        </authorList>
    </citation>
    <scope>NUCLEOTIDE SEQUENCE [LARGE SCALE GENOMIC DNA]</scope>
    <source>
        <strain evidence="3">Uno16</strain>
    </source>
</reference>
<feature type="region of interest" description="Disordered" evidence="1">
    <location>
        <begin position="1"/>
        <end position="140"/>
    </location>
</feature>
<dbReference type="AlphaFoldDB" id="A0A402B1M2"/>
<feature type="compositionally biased region" description="Basic and acidic residues" evidence="1">
    <location>
        <begin position="21"/>
        <end position="42"/>
    </location>
</feature>
<evidence type="ECO:0000313" key="3">
    <source>
        <dbReference type="Proteomes" id="UP000287171"/>
    </source>
</evidence>
<protein>
    <submittedName>
        <fullName evidence="2">Uncharacterized protein</fullName>
    </submittedName>
</protein>
<sequence>MQQFEGDYEQFDDTETPQIVEQKERGNSYQRSRNESAPEKHVTRLPNGRVIKGSRPAQRKNAQFWTSIDGDAEKLVEQVTEREPVEDSSFEGSRSTSTNRAPRRTASSRVKKGSKKTENKQPGTSGPKPSQKGFKWPSQE</sequence>
<keyword evidence="3" id="KW-1185">Reference proteome</keyword>
<accession>A0A402B1M2</accession>
<name>A0A402B1M2_9CHLR</name>
<dbReference type="EMBL" id="BIFT01000001">
    <property type="protein sequence ID" value="GCE25239.1"/>
    <property type="molecule type" value="Genomic_DNA"/>
</dbReference>
<proteinExistence type="predicted"/>
<gene>
    <name evidence="2" type="ORF">KDA_07230</name>
</gene>
<organism evidence="2 3">
    <name type="scientific">Dictyobacter alpinus</name>
    <dbReference type="NCBI Taxonomy" id="2014873"/>
    <lineage>
        <taxon>Bacteria</taxon>
        <taxon>Bacillati</taxon>
        <taxon>Chloroflexota</taxon>
        <taxon>Ktedonobacteria</taxon>
        <taxon>Ktedonobacterales</taxon>
        <taxon>Dictyobacteraceae</taxon>
        <taxon>Dictyobacter</taxon>
    </lineage>
</organism>